<evidence type="ECO:0000256" key="2">
    <source>
        <dbReference type="ARBA" id="ARBA00022750"/>
    </source>
</evidence>
<dbReference type="PANTHER" id="PTHR19422:SF123">
    <property type="entry name" value="RT1 CLASS I, LOCUS CE15"/>
    <property type="match status" value="1"/>
</dbReference>
<feature type="non-terminal residue" evidence="5">
    <location>
        <position position="1"/>
    </location>
</feature>
<dbReference type="Gene3D" id="2.70.40.10">
    <property type="match status" value="1"/>
</dbReference>
<dbReference type="InterPro" id="IPR036157">
    <property type="entry name" value="dUTPase-like_sf"/>
</dbReference>
<dbReference type="InterPro" id="IPR029054">
    <property type="entry name" value="dUTPase-like"/>
</dbReference>
<dbReference type="CDD" id="cd07557">
    <property type="entry name" value="trimeric_dUTPase"/>
    <property type="match status" value="1"/>
</dbReference>
<dbReference type="InterPro" id="IPR051592">
    <property type="entry name" value="HERV-K_Pro_peptidase_A2"/>
</dbReference>
<evidence type="ECO:0000313" key="6">
    <source>
        <dbReference type="Proteomes" id="UP000642973"/>
    </source>
</evidence>
<dbReference type="InterPro" id="IPR033704">
    <property type="entry name" value="dUTPase_trimeric"/>
</dbReference>
<dbReference type="Pfam" id="PF00692">
    <property type="entry name" value="dUTPase"/>
    <property type="match status" value="1"/>
</dbReference>
<dbReference type="EMBL" id="WEIV01014543">
    <property type="protein sequence ID" value="NWI54513.1"/>
    <property type="molecule type" value="Genomic_DNA"/>
</dbReference>
<proteinExistence type="predicted"/>
<dbReference type="SUPFAM" id="SSF50630">
    <property type="entry name" value="Acid proteases"/>
    <property type="match status" value="1"/>
</dbReference>
<dbReference type="PROSITE" id="PS50175">
    <property type="entry name" value="ASP_PROT_RETROV"/>
    <property type="match status" value="1"/>
</dbReference>
<dbReference type="PANTHER" id="PTHR19422">
    <property type="entry name" value="GAG RETROVIRAL POLYPROTEIN"/>
    <property type="match status" value="1"/>
</dbReference>
<evidence type="ECO:0000256" key="1">
    <source>
        <dbReference type="ARBA" id="ARBA00022670"/>
    </source>
</evidence>
<dbReference type="InterPro" id="IPR001995">
    <property type="entry name" value="Peptidase_A2_cat"/>
</dbReference>
<dbReference type="GO" id="GO:0004190">
    <property type="term" value="F:aspartic-type endopeptidase activity"/>
    <property type="evidence" value="ECO:0007669"/>
    <property type="project" value="UniProtKB-KW"/>
</dbReference>
<organism evidence="5 6">
    <name type="scientific">Calyptomena viridis</name>
    <name type="common">Lesser green broadbill</name>
    <dbReference type="NCBI Taxonomy" id="135972"/>
    <lineage>
        <taxon>Eukaryota</taxon>
        <taxon>Metazoa</taxon>
        <taxon>Chordata</taxon>
        <taxon>Craniata</taxon>
        <taxon>Vertebrata</taxon>
        <taxon>Euteleostomi</taxon>
        <taxon>Archelosauria</taxon>
        <taxon>Archosauria</taxon>
        <taxon>Dinosauria</taxon>
        <taxon>Saurischia</taxon>
        <taxon>Theropoda</taxon>
        <taxon>Coelurosauria</taxon>
        <taxon>Aves</taxon>
        <taxon>Neognathae</taxon>
        <taxon>Neoaves</taxon>
        <taxon>Telluraves</taxon>
        <taxon>Australaves</taxon>
        <taxon>Passeriformes</taxon>
        <taxon>Eurylaimidae</taxon>
        <taxon>Calyptomena</taxon>
    </lineage>
</organism>
<gene>
    <name evidence="5" type="primary">Ervk9_3</name>
    <name evidence="5" type="ORF">CALVIR_R06888</name>
</gene>
<feature type="non-terminal residue" evidence="5">
    <location>
        <position position="157"/>
    </location>
</feature>
<dbReference type="Proteomes" id="UP000642973">
    <property type="component" value="Unassembled WGS sequence"/>
</dbReference>
<keyword evidence="3" id="KW-0378">Hydrolase</keyword>
<accession>A0A851CDN7</accession>
<protein>
    <submittedName>
        <fullName evidence="5">POK9 protein</fullName>
    </submittedName>
</protein>
<evidence type="ECO:0000259" key="4">
    <source>
        <dbReference type="PROSITE" id="PS50175"/>
    </source>
</evidence>
<comment type="caution">
    <text evidence="5">The sequence shown here is derived from an EMBL/GenBank/DDBJ whole genome shotgun (WGS) entry which is preliminary data.</text>
</comment>
<reference evidence="5" key="1">
    <citation type="submission" date="2019-10" db="EMBL/GenBank/DDBJ databases">
        <title>Bird 10,000 Genomes (B10K) Project - Family phase.</title>
        <authorList>
            <person name="Zhang G."/>
        </authorList>
    </citation>
    <scope>NUCLEOTIDE SEQUENCE</scope>
    <source>
        <strain evidence="5">B10K-DU-002-55</strain>
        <tissue evidence="5">Muscle</tissue>
    </source>
</reference>
<evidence type="ECO:0000313" key="5">
    <source>
        <dbReference type="EMBL" id="NWI54513.1"/>
    </source>
</evidence>
<evidence type="ECO:0000256" key="3">
    <source>
        <dbReference type="ARBA" id="ARBA00022801"/>
    </source>
</evidence>
<name>A0A851CDN7_CALVR</name>
<dbReference type="PROSITE" id="PS00141">
    <property type="entry name" value="ASP_PROTEASE"/>
    <property type="match status" value="1"/>
</dbReference>
<dbReference type="SUPFAM" id="SSF51283">
    <property type="entry name" value="dUTPase-like"/>
    <property type="match status" value="1"/>
</dbReference>
<feature type="domain" description="Peptidase A2" evidence="4">
    <location>
        <begin position="143"/>
        <end position="157"/>
    </location>
</feature>
<dbReference type="InterPro" id="IPR021109">
    <property type="entry name" value="Peptidase_aspartic_dom_sf"/>
</dbReference>
<keyword evidence="1" id="KW-0645">Protease</keyword>
<sequence>RGSAGLDVATATTVTITDRNMIKIPPGIFDLLGGQCSALLLGRSSTTLQGLFVLLGVMDADYKGEIHIMAWTPNPPCTIAAGSRIAQLILFQAIVPQSAACDRGAGSFGSTGQPVIAWTQSLSTKRPVLTCVVRHSTSASVVIQGLLDTGADITVIA</sequence>
<keyword evidence="2" id="KW-0064">Aspartyl protease</keyword>
<dbReference type="InterPro" id="IPR001969">
    <property type="entry name" value="Aspartic_peptidase_AS"/>
</dbReference>
<dbReference type="Gene3D" id="2.40.70.10">
    <property type="entry name" value="Acid Proteases"/>
    <property type="match status" value="1"/>
</dbReference>
<keyword evidence="6" id="KW-1185">Reference proteome</keyword>
<dbReference type="AlphaFoldDB" id="A0A851CDN7"/>
<dbReference type="GO" id="GO:0006508">
    <property type="term" value="P:proteolysis"/>
    <property type="evidence" value="ECO:0007669"/>
    <property type="project" value="UniProtKB-KW"/>
</dbReference>